<keyword evidence="3" id="KW-1185">Reference proteome</keyword>
<evidence type="ECO:0000313" key="3">
    <source>
        <dbReference type="Proteomes" id="UP000754883"/>
    </source>
</evidence>
<sequence length="295" mass="33046">MEAKPTYHFPPNFSTPPPPHGPFHLGTVLRDFENKEQMQPLNQGEIQRVAIPSTEKYTDHKGGFTATRKNLVRGERGLWAKFMALQGVGGEASLSTEQNDSDIYEFGSVETEFFYPTAKYISDCLNLSDVEDYLNGSRYKKPVYLVTGVKFAEGVAVRLEKKMNVQGKLELGAHIPGGLGIHIGPKAEGKLEDEPLYVFTESSDIVVGIQCLKIYHEKSGWLFGKQKVKSEFLTSGAAFYGTNSEALEEKLTNFIAGDPEGYNNPHLDEYVDGNEIWMLPKEFKTQMSQETFLSR</sequence>
<comment type="caution">
    <text evidence="2">The sequence shown here is derived from an EMBL/GenBank/DDBJ whole genome shotgun (WGS) entry which is preliminary data.</text>
</comment>
<organism evidence="2 3">
    <name type="scientific">Clonostachys byssicola</name>
    <dbReference type="NCBI Taxonomy" id="160290"/>
    <lineage>
        <taxon>Eukaryota</taxon>
        <taxon>Fungi</taxon>
        <taxon>Dikarya</taxon>
        <taxon>Ascomycota</taxon>
        <taxon>Pezizomycotina</taxon>
        <taxon>Sordariomycetes</taxon>
        <taxon>Hypocreomycetidae</taxon>
        <taxon>Hypocreales</taxon>
        <taxon>Bionectriaceae</taxon>
        <taxon>Clonostachys</taxon>
    </lineage>
</organism>
<dbReference type="OrthoDB" id="4500473at2759"/>
<dbReference type="EMBL" id="CABFNO020001473">
    <property type="protein sequence ID" value="CAG9990476.1"/>
    <property type="molecule type" value="Genomic_DNA"/>
</dbReference>
<accession>A0A9N9UJT6</accession>
<feature type="region of interest" description="Disordered" evidence="1">
    <location>
        <begin position="1"/>
        <end position="21"/>
    </location>
</feature>
<protein>
    <submittedName>
        <fullName evidence="2">Uncharacterized protein</fullName>
    </submittedName>
</protein>
<dbReference type="Proteomes" id="UP000754883">
    <property type="component" value="Unassembled WGS sequence"/>
</dbReference>
<reference evidence="2 3" key="2">
    <citation type="submission" date="2021-10" db="EMBL/GenBank/DDBJ databases">
        <authorList>
            <person name="Piombo E."/>
        </authorList>
    </citation>
    <scope>NUCLEOTIDE SEQUENCE [LARGE SCALE GENOMIC DNA]</scope>
</reference>
<gene>
    <name evidence="2" type="ORF">CBYS24578_00013787</name>
</gene>
<dbReference type="AlphaFoldDB" id="A0A9N9UJT6"/>
<evidence type="ECO:0000256" key="1">
    <source>
        <dbReference type="SAM" id="MobiDB-lite"/>
    </source>
</evidence>
<evidence type="ECO:0000313" key="2">
    <source>
        <dbReference type="EMBL" id="CAG9990476.1"/>
    </source>
</evidence>
<proteinExistence type="predicted"/>
<name>A0A9N9UJT6_9HYPO</name>
<reference evidence="3" key="1">
    <citation type="submission" date="2019-06" db="EMBL/GenBank/DDBJ databases">
        <authorList>
            <person name="Broberg M."/>
        </authorList>
    </citation>
    <scope>NUCLEOTIDE SEQUENCE [LARGE SCALE GENOMIC DNA]</scope>
</reference>